<dbReference type="SMART" id="SM00862">
    <property type="entry name" value="Trans_reg_C"/>
    <property type="match status" value="1"/>
</dbReference>
<proteinExistence type="inferred from homology"/>
<feature type="DNA-binding region" description="OmpR/PhoB-type" evidence="5">
    <location>
        <begin position="1"/>
        <end position="92"/>
    </location>
</feature>
<gene>
    <name evidence="8" type="ORF">GQ466_16225</name>
</gene>
<keyword evidence="4" id="KW-0804">Transcription</keyword>
<comment type="caution">
    <text evidence="8">The sequence shown here is derived from an EMBL/GenBank/DDBJ whole genome shotgun (WGS) entry which is preliminary data.</text>
</comment>
<dbReference type="PANTHER" id="PTHR35807:SF1">
    <property type="entry name" value="TRANSCRIPTIONAL REGULATOR REDD"/>
    <property type="match status" value="1"/>
</dbReference>
<dbReference type="InterPro" id="IPR001867">
    <property type="entry name" value="OmpR/PhoB-type_DNA-bd"/>
</dbReference>
<evidence type="ECO:0000256" key="5">
    <source>
        <dbReference type="PROSITE-ProRule" id="PRU01091"/>
    </source>
</evidence>
<dbReference type="InterPro" id="IPR036388">
    <property type="entry name" value="WH-like_DNA-bd_sf"/>
</dbReference>
<keyword evidence="3 5" id="KW-0238">DNA-binding</keyword>
<dbReference type="InterPro" id="IPR005158">
    <property type="entry name" value="BTAD"/>
</dbReference>
<evidence type="ECO:0000256" key="3">
    <source>
        <dbReference type="ARBA" id="ARBA00023125"/>
    </source>
</evidence>
<dbReference type="InterPro" id="IPR011990">
    <property type="entry name" value="TPR-like_helical_dom_sf"/>
</dbReference>
<dbReference type="GO" id="GO:0006355">
    <property type="term" value="P:regulation of DNA-templated transcription"/>
    <property type="evidence" value="ECO:0007669"/>
    <property type="project" value="InterPro"/>
</dbReference>
<evidence type="ECO:0000256" key="2">
    <source>
        <dbReference type="ARBA" id="ARBA00023015"/>
    </source>
</evidence>
<dbReference type="SMART" id="SM01043">
    <property type="entry name" value="BTAD"/>
    <property type="match status" value="1"/>
</dbReference>
<sequence length="346" mass="38444">MEYQVLGPVAVLSNERNIQLPQQCQHLLAVLVLENGQPVSRQRLIEIVWNDPDPIGRDARLTRIASELRQHLRAAAPEVPDPVPGTGDAYKLVMCPEQADVHRFRAKVAKAKTLADDAAIQMIGDALDEWTGGHGLYGRPLAGISGTWADSNREKLRMEHRSASLFRMERIAQNGGHEQVAEECRMLDDDADAMLDEKFVAIWMVTAYCTGGPDLPLWVFRRAEEHWTRSLGRPVSQPLAELARRIQDHDPELAGPRGVALTRLSTSTTASAHPLTAITGQTKETTTVSDQKERSFFHNEHSYIGAQAKEFNQEVTINLGGLPQKREPEQTQQVEQPKDDTSGQAS</sequence>
<comment type="similarity">
    <text evidence="1">Belongs to the AfsR/DnrI/RedD regulatory family.</text>
</comment>
<evidence type="ECO:0000259" key="7">
    <source>
        <dbReference type="PROSITE" id="PS51755"/>
    </source>
</evidence>
<name>A0A6I4WCA7_9ACTN</name>
<dbReference type="Gene3D" id="1.25.40.10">
    <property type="entry name" value="Tetratricopeptide repeat domain"/>
    <property type="match status" value="1"/>
</dbReference>
<keyword evidence="2" id="KW-0805">Transcription regulation</keyword>
<protein>
    <recommendedName>
        <fullName evidence="7">OmpR/PhoB-type domain-containing protein</fullName>
    </recommendedName>
</protein>
<dbReference type="GO" id="GO:0003677">
    <property type="term" value="F:DNA binding"/>
    <property type="evidence" value="ECO:0007669"/>
    <property type="project" value="UniProtKB-UniRule"/>
</dbReference>
<dbReference type="Gene3D" id="1.10.10.10">
    <property type="entry name" value="Winged helix-like DNA-binding domain superfamily/Winged helix DNA-binding domain"/>
    <property type="match status" value="1"/>
</dbReference>
<dbReference type="Proteomes" id="UP000431901">
    <property type="component" value="Unassembled WGS sequence"/>
</dbReference>
<dbReference type="PROSITE" id="PS51755">
    <property type="entry name" value="OMPR_PHOB"/>
    <property type="match status" value="1"/>
</dbReference>
<dbReference type="PANTHER" id="PTHR35807">
    <property type="entry name" value="TRANSCRIPTIONAL REGULATOR REDD-RELATED"/>
    <property type="match status" value="1"/>
</dbReference>
<dbReference type="InterPro" id="IPR016032">
    <property type="entry name" value="Sig_transdc_resp-reg_C-effctor"/>
</dbReference>
<evidence type="ECO:0000313" key="8">
    <source>
        <dbReference type="EMBL" id="MXQ65576.1"/>
    </source>
</evidence>
<evidence type="ECO:0000256" key="1">
    <source>
        <dbReference type="ARBA" id="ARBA00005820"/>
    </source>
</evidence>
<dbReference type="GO" id="GO:0000160">
    <property type="term" value="P:phosphorelay signal transduction system"/>
    <property type="evidence" value="ECO:0007669"/>
    <property type="project" value="InterPro"/>
</dbReference>
<dbReference type="EMBL" id="WUTW01000002">
    <property type="protein sequence ID" value="MXQ65576.1"/>
    <property type="molecule type" value="Genomic_DNA"/>
</dbReference>
<feature type="region of interest" description="Disordered" evidence="6">
    <location>
        <begin position="319"/>
        <end position="346"/>
    </location>
</feature>
<dbReference type="OrthoDB" id="3481353at2"/>
<dbReference type="SUPFAM" id="SSF46894">
    <property type="entry name" value="C-terminal effector domain of the bipartite response regulators"/>
    <property type="match status" value="1"/>
</dbReference>
<dbReference type="AlphaFoldDB" id="A0A6I4WCA7"/>
<evidence type="ECO:0000256" key="6">
    <source>
        <dbReference type="SAM" id="MobiDB-lite"/>
    </source>
</evidence>
<dbReference type="Pfam" id="PF00486">
    <property type="entry name" value="Trans_reg_C"/>
    <property type="match status" value="1"/>
</dbReference>
<feature type="domain" description="OmpR/PhoB-type" evidence="7">
    <location>
        <begin position="1"/>
        <end position="92"/>
    </location>
</feature>
<evidence type="ECO:0000256" key="4">
    <source>
        <dbReference type="ARBA" id="ARBA00023163"/>
    </source>
</evidence>
<keyword evidence="9" id="KW-1185">Reference proteome</keyword>
<dbReference type="RefSeq" id="WP_161103652.1">
    <property type="nucleotide sequence ID" value="NZ_JBHLYI010000006.1"/>
</dbReference>
<organism evidence="8 9">
    <name type="scientific">Actinomadura rayongensis</name>
    <dbReference type="NCBI Taxonomy" id="1429076"/>
    <lineage>
        <taxon>Bacteria</taxon>
        <taxon>Bacillati</taxon>
        <taxon>Actinomycetota</taxon>
        <taxon>Actinomycetes</taxon>
        <taxon>Streptosporangiales</taxon>
        <taxon>Thermomonosporaceae</taxon>
        <taxon>Actinomadura</taxon>
    </lineage>
</organism>
<dbReference type="InterPro" id="IPR051677">
    <property type="entry name" value="AfsR-DnrI-RedD_regulator"/>
</dbReference>
<dbReference type="Pfam" id="PF03704">
    <property type="entry name" value="BTAD"/>
    <property type="match status" value="1"/>
</dbReference>
<accession>A0A6I4WCA7</accession>
<feature type="compositionally biased region" description="Basic and acidic residues" evidence="6">
    <location>
        <begin position="336"/>
        <end position="346"/>
    </location>
</feature>
<evidence type="ECO:0000313" key="9">
    <source>
        <dbReference type="Proteomes" id="UP000431901"/>
    </source>
</evidence>
<reference evidence="8 9" key="1">
    <citation type="submission" date="2019-12" db="EMBL/GenBank/DDBJ databases">
        <title>Nocardia macrotermitis sp. nov. and Nocardia aurantia sp. nov., isolated from the gut of the fungus growing-termite Macrotermes natalensis.</title>
        <authorList>
            <person name="Christine B."/>
            <person name="Rene B."/>
        </authorList>
    </citation>
    <scope>NUCLEOTIDE SEQUENCE [LARGE SCALE GENOMIC DNA]</scope>
    <source>
        <strain evidence="8 9">DSM 102126</strain>
    </source>
</reference>